<organism evidence="1 2">
    <name type="scientific">Populus trichocarpa</name>
    <name type="common">Western balsam poplar</name>
    <name type="synonym">Populus balsamifera subsp. trichocarpa</name>
    <dbReference type="NCBI Taxonomy" id="3694"/>
    <lineage>
        <taxon>Eukaryota</taxon>
        <taxon>Viridiplantae</taxon>
        <taxon>Streptophyta</taxon>
        <taxon>Embryophyta</taxon>
        <taxon>Tracheophyta</taxon>
        <taxon>Spermatophyta</taxon>
        <taxon>Magnoliopsida</taxon>
        <taxon>eudicotyledons</taxon>
        <taxon>Gunneridae</taxon>
        <taxon>Pentapetalae</taxon>
        <taxon>rosids</taxon>
        <taxon>fabids</taxon>
        <taxon>Malpighiales</taxon>
        <taxon>Salicaceae</taxon>
        <taxon>Saliceae</taxon>
        <taxon>Populus</taxon>
    </lineage>
</organism>
<sequence length="100" mass="11552">MLHAYMLQGKNMLEKQLERPRARKAWLISPLQPRVDELAGTSFAEWWGSLQQCIKDRKMEKDMMELPCLLCWSWKAKNDLSFNDQVLSSSQILGIIVAGV</sequence>
<proteinExistence type="predicted"/>
<keyword evidence="2" id="KW-1185">Reference proteome</keyword>
<reference evidence="1 2" key="1">
    <citation type="journal article" date="2006" name="Science">
        <title>The genome of black cottonwood, Populus trichocarpa (Torr. &amp; Gray).</title>
        <authorList>
            <person name="Tuskan G.A."/>
            <person name="Difazio S."/>
            <person name="Jansson S."/>
            <person name="Bohlmann J."/>
            <person name="Grigoriev I."/>
            <person name="Hellsten U."/>
            <person name="Putnam N."/>
            <person name="Ralph S."/>
            <person name="Rombauts S."/>
            <person name="Salamov A."/>
            <person name="Schein J."/>
            <person name="Sterck L."/>
            <person name="Aerts A."/>
            <person name="Bhalerao R.R."/>
            <person name="Bhalerao R.P."/>
            <person name="Blaudez D."/>
            <person name="Boerjan W."/>
            <person name="Brun A."/>
            <person name="Brunner A."/>
            <person name="Busov V."/>
            <person name="Campbell M."/>
            <person name="Carlson J."/>
            <person name="Chalot M."/>
            <person name="Chapman J."/>
            <person name="Chen G.L."/>
            <person name="Cooper D."/>
            <person name="Coutinho P.M."/>
            <person name="Couturier J."/>
            <person name="Covert S."/>
            <person name="Cronk Q."/>
            <person name="Cunningham R."/>
            <person name="Davis J."/>
            <person name="Degroeve S."/>
            <person name="Dejardin A."/>
            <person name="Depamphilis C."/>
            <person name="Detter J."/>
            <person name="Dirks B."/>
            <person name="Dubchak I."/>
            <person name="Duplessis S."/>
            <person name="Ehlting J."/>
            <person name="Ellis B."/>
            <person name="Gendler K."/>
            <person name="Goodstein D."/>
            <person name="Gribskov M."/>
            <person name="Grimwood J."/>
            <person name="Groover A."/>
            <person name="Gunter L."/>
            <person name="Hamberger B."/>
            <person name="Heinze B."/>
            <person name="Helariutta Y."/>
            <person name="Henrissat B."/>
            <person name="Holligan D."/>
            <person name="Holt R."/>
            <person name="Huang W."/>
            <person name="Islam-Faridi N."/>
            <person name="Jones S."/>
            <person name="Jones-Rhoades M."/>
            <person name="Jorgensen R."/>
            <person name="Joshi C."/>
            <person name="Kangasjarvi J."/>
            <person name="Karlsson J."/>
            <person name="Kelleher C."/>
            <person name="Kirkpatrick R."/>
            <person name="Kirst M."/>
            <person name="Kohler A."/>
            <person name="Kalluri U."/>
            <person name="Larimer F."/>
            <person name="Leebens-Mack J."/>
            <person name="Leple J.C."/>
            <person name="Locascio P."/>
            <person name="Lou Y."/>
            <person name="Lucas S."/>
            <person name="Martin F."/>
            <person name="Montanini B."/>
            <person name="Napoli C."/>
            <person name="Nelson D.R."/>
            <person name="Nelson C."/>
            <person name="Nieminen K."/>
            <person name="Nilsson O."/>
            <person name="Pereda V."/>
            <person name="Peter G."/>
            <person name="Philippe R."/>
            <person name="Pilate G."/>
            <person name="Poliakov A."/>
            <person name="Razumovskaya J."/>
            <person name="Richardson P."/>
            <person name="Rinaldi C."/>
            <person name="Ritland K."/>
            <person name="Rouze P."/>
            <person name="Ryaboy D."/>
            <person name="Schmutz J."/>
            <person name="Schrader J."/>
            <person name="Segerman B."/>
            <person name="Shin H."/>
            <person name="Siddiqui A."/>
            <person name="Sterky F."/>
            <person name="Terry A."/>
            <person name="Tsai C.J."/>
            <person name="Uberbacher E."/>
            <person name="Unneberg P."/>
            <person name="Vahala J."/>
            <person name="Wall K."/>
            <person name="Wessler S."/>
            <person name="Yang G."/>
            <person name="Yin T."/>
            <person name="Douglas C."/>
            <person name="Marra M."/>
            <person name="Sandberg G."/>
            <person name="Van de Peer Y."/>
            <person name="Rokhsar D."/>
        </authorList>
    </citation>
    <scope>NUCLEOTIDE SEQUENCE [LARGE SCALE GENOMIC DNA]</scope>
    <source>
        <strain evidence="2">cv. Nisqually</strain>
    </source>
</reference>
<evidence type="ECO:0000313" key="2">
    <source>
        <dbReference type="Proteomes" id="UP000006729"/>
    </source>
</evidence>
<name>A0A2K2ATU3_POPTR</name>
<accession>A0A2K2ATU3</accession>
<dbReference type="AlphaFoldDB" id="A0A2K2ATU3"/>
<dbReference type="EMBL" id="CM009293">
    <property type="protein sequence ID" value="PNT40953.1"/>
    <property type="molecule type" value="Genomic_DNA"/>
</dbReference>
<protein>
    <submittedName>
        <fullName evidence="1">Uncharacterized protein</fullName>
    </submittedName>
</protein>
<dbReference type="Proteomes" id="UP000006729">
    <property type="component" value="Chromosome 4"/>
</dbReference>
<dbReference type="InParanoid" id="A0A2K2ATU3"/>
<evidence type="ECO:0000313" key="1">
    <source>
        <dbReference type="EMBL" id="PNT40953.1"/>
    </source>
</evidence>
<gene>
    <name evidence="1" type="ORF">POPTR_004G129300</name>
</gene>